<evidence type="ECO:0000259" key="8">
    <source>
        <dbReference type="Pfam" id="PF14693"/>
    </source>
</evidence>
<evidence type="ECO:0000256" key="1">
    <source>
        <dbReference type="ARBA" id="ARBA00022730"/>
    </source>
</evidence>
<dbReference type="InterPro" id="IPR020056">
    <property type="entry name" value="Rbsml_bL25/Gln-tRNA_synth_N"/>
</dbReference>
<dbReference type="Gene3D" id="2.40.240.10">
    <property type="entry name" value="Ribosomal Protein L25, Chain P"/>
    <property type="match status" value="1"/>
</dbReference>
<dbReference type="Gene3D" id="2.170.120.20">
    <property type="entry name" value="Ribosomal protein L25, beta domain"/>
    <property type="match status" value="1"/>
</dbReference>
<proteinExistence type="inferred from homology"/>
<dbReference type="GO" id="GO:0005840">
    <property type="term" value="C:ribosome"/>
    <property type="evidence" value="ECO:0007669"/>
    <property type="project" value="UniProtKB-KW"/>
</dbReference>
<dbReference type="CDD" id="cd00495">
    <property type="entry name" value="Ribosomal_L25_TL5_CTC"/>
    <property type="match status" value="1"/>
</dbReference>
<keyword evidence="1 5" id="KW-0699">rRNA-binding</keyword>
<dbReference type="HAMAP" id="MF_01334">
    <property type="entry name" value="Ribosomal_bL25_CTC"/>
    <property type="match status" value="1"/>
</dbReference>
<keyword evidence="10" id="KW-1185">Reference proteome</keyword>
<evidence type="ECO:0000256" key="6">
    <source>
        <dbReference type="SAM" id="MobiDB-lite"/>
    </source>
</evidence>
<evidence type="ECO:0000256" key="3">
    <source>
        <dbReference type="ARBA" id="ARBA00022980"/>
    </source>
</evidence>
<evidence type="ECO:0000313" key="9">
    <source>
        <dbReference type="EMBL" id="WAH40270.1"/>
    </source>
</evidence>
<evidence type="ECO:0000256" key="4">
    <source>
        <dbReference type="ARBA" id="ARBA00023274"/>
    </source>
</evidence>
<dbReference type="NCBIfam" id="TIGR00731">
    <property type="entry name" value="bL25_bact_ctc"/>
    <property type="match status" value="1"/>
</dbReference>
<dbReference type="Pfam" id="PF01386">
    <property type="entry name" value="Ribosomal_L25p"/>
    <property type="match status" value="1"/>
</dbReference>
<evidence type="ECO:0000313" key="10">
    <source>
        <dbReference type="Proteomes" id="UP001164761"/>
    </source>
</evidence>
<organism evidence="9 10">
    <name type="scientific">Alicyclobacillus fastidiosus</name>
    <dbReference type="NCBI Taxonomy" id="392011"/>
    <lineage>
        <taxon>Bacteria</taxon>
        <taxon>Bacillati</taxon>
        <taxon>Bacillota</taxon>
        <taxon>Bacilli</taxon>
        <taxon>Bacillales</taxon>
        <taxon>Alicyclobacillaceae</taxon>
        <taxon>Alicyclobacillus</taxon>
    </lineage>
</organism>
<evidence type="ECO:0000259" key="7">
    <source>
        <dbReference type="Pfam" id="PF01386"/>
    </source>
</evidence>
<keyword evidence="3 5" id="KW-0689">Ribosomal protein</keyword>
<feature type="domain" description="Large ribosomal subunit protein bL25 beta" evidence="8">
    <location>
        <begin position="99"/>
        <end position="178"/>
    </location>
</feature>
<keyword evidence="2 5" id="KW-0694">RNA-binding</keyword>
<gene>
    <name evidence="5" type="primary">rplY</name>
    <name evidence="5" type="synonym">ctc</name>
    <name evidence="9" type="ORF">NZD89_18075</name>
</gene>
<evidence type="ECO:0000256" key="2">
    <source>
        <dbReference type="ARBA" id="ARBA00022884"/>
    </source>
</evidence>
<dbReference type="Pfam" id="PF14693">
    <property type="entry name" value="Ribosomal_TL5_C"/>
    <property type="match status" value="1"/>
</dbReference>
<dbReference type="RefSeq" id="WP_268004167.1">
    <property type="nucleotide sequence ID" value="NZ_BSUT01000001.1"/>
</dbReference>
<dbReference type="InterPro" id="IPR011035">
    <property type="entry name" value="Ribosomal_bL25/Gln-tRNA_synth"/>
</dbReference>
<accession>A0ABY6ZC13</accession>
<keyword evidence="4 5" id="KW-0687">Ribonucleoprotein</keyword>
<dbReference type="InterPro" id="IPR001021">
    <property type="entry name" value="Ribosomal_bL25_long"/>
</dbReference>
<comment type="function">
    <text evidence="5">This is one of the proteins that binds to the 5S RNA in the ribosome where it forms part of the central protuberance.</text>
</comment>
<dbReference type="InterPro" id="IPR029751">
    <property type="entry name" value="Ribosomal_L25_dom"/>
</dbReference>
<comment type="similarity">
    <text evidence="5">Belongs to the bacterial ribosomal protein bL25 family. CTC subfamily.</text>
</comment>
<dbReference type="InterPro" id="IPR020057">
    <property type="entry name" value="Ribosomal_bL25_b-dom"/>
</dbReference>
<name>A0ABY6ZC13_9BACL</name>
<dbReference type="InterPro" id="IPR037121">
    <property type="entry name" value="Ribosomal_bL25_C"/>
</dbReference>
<dbReference type="PANTHER" id="PTHR33284:SF1">
    <property type="entry name" value="RIBOSOMAL PROTEIN L25_GLN-TRNA SYNTHETASE, ANTI-CODON-BINDING DOMAIN-CONTAINING PROTEIN"/>
    <property type="match status" value="1"/>
</dbReference>
<dbReference type="Proteomes" id="UP001164761">
    <property type="component" value="Chromosome"/>
</dbReference>
<feature type="region of interest" description="Disordered" evidence="6">
    <location>
        <begin position="181"/>
        <end position="208"/>
    </location>
</feature>
<dbReference type="SUPFAM" id="SSF50715">
    <property type="entry name" value="Ribosomal protein L25-like"/>
    <property type="match status" value="1"/>
</dbReference>
<comment type="subunit">
    <text evidence="5">Part of the 50S ribosomal subunit; part of the 5S rRNA/L5/L18/L25 subcomplex. Contacts the 5S rRNA. Binds to the 5S rRNA independently of L5 and L18.</text>
</comment>
<sequence>MKAQVIEAIPRDTNGSTLTKLRATGKIPAIVYGKGLDPTPISVSEKAFQEFSALRKSLVELTVAGKKVNTIVQDVQRHPVTKKILHIDFLQVDLNQPTDTKVPLHVVGIEEVERRGGVVQQQTHEVELHALPQSMPEVLTVDVSDLEVGESVSVGTIKIPSGVEFRSDPNEVVASVIAGRRAATSAETEAEVDADAEDGAGTEAGTKD</sequence>
<feature type="compositionally biased region" description="Acidic residues" evidence="6">
    <location>
        <begin position="188"/>
        <end position="200"/>
    </location>
</feature>
<dbReference type="InterPro" id="IPR020930">
    <property type="entry name" value="Ribosomal_uL5_bac-type"/>
</dbReference>
<feature type="domain" description="Large ribosomal subunit protein bL25 L25" evidence="7">
    <location>
        <begin position="6"/>
        <end position="89"/>
    </location>
</feature>
<dbReference type="EMBL" id="CP104067">
    <property type="protein sequence ID" value="WAH40270.1"/>
    <property type="molecule type" value="Genomic_DNA"/>
</dbReference>
<dbReference type="PANTHER" id="PTHR33284">
    <property type="entry name" value="RIBOSOMAL PROTEIN L25/GLN-TRNA SYNTHETASE, ANTI-CODON-BINDING DOMAIN-CONTAINING PROTEIN"/>
    <property type="match status" value="1"/>
</dbReference>
<protein>
    <recommendedName>
        <fullName evidence="5">Large ribosomal subunit protein bL25</fullName>
    </recommendedName>
    <alternativeName>
        <fullName evidence="5">General stress protein CTC</fullName>
    </alternativeName>
</protein>
<reference evidence="9" key="1">
    <citation type="submission" date="2022-08" db="EMBL/GenBank/DDBJ databases">
        <title>Alicyclobacillus fastidiosus DSM 17978, complete genome.</title>
        <authorList>
            <person name="Wang Q."/>
            <person name="Cai R."/>
            <person name="Wang Z."/>
        </authorList>
    </citation>
    <scope>NUCLEOTIDE SEQUENCE</scope>
    <source>
        <strain evidence="9">DSM 17978</strain>
    </source>
</reference>
<evidence type="ECO:0000256" key="5">
    <source>
        <dbReference type="HAMAP-Rule" id="MF_01334"/>
    </source>
</evidence>